<keyword evidence="2 6" id="KW-0813">Transport</keyword>
<evidence type="ECO:0000256" key="4">
    <source>
        <dbReference type="ARBA" id="ARBA00022729"/>
    </source>
</evidence>
<dbReference type="InterPro" id="IPR006059">
    <property type="entry name" value="SBP"/>
</dbReference>
<protein>
    <recommendedName>
        <fullName evidence="5 6">Maltodextrin-binding protein</fullName>
    </recommendedName>
</protein>
<dbReference type="PRINTS" id="PR00181">
    <property type="entry name" value="MALTOSEBP"/>
</dbReference>
<reference evidence="7" key="1">
    <citation type="submission" date="2022-10" db="EMBL/GenBank/DDBJ databases">
        <title>Completed Genome Sequence of two octocoral isolated bacterium, Endozoicomonas euniceicola EF212T and Endozoicomonas gorgoniicola PS125T.</title>
        <authorList>
            <person name="Chiou Y.-J."/>
            <person name="Chen Y.-H."/>
        </authorList>
    </citation>
    <scope>NUCLEOTIDE SEQUENCE</scope>
    <source>
        <strain evidence="7">EF212</strain>
    </source>
</reference>
<evidence type="ECO:0000313" key="7">
    <source>
        <dbReference type="EMBL" id="UYM17319.1"/>
    </source>
</evidence>
<proteinExistence type="inferred from homology"/>
<keyword evidence="6" id="KW-0574">Periplasm</keyword>
<dbReference type="PANTHER" id="PTHR30061:SF50">
    <property type="entry name" value="MALTOSE_MALTODEXTRIN-BINDING PERIPLASMIC PROTEIN"/>
    <property type="match status" value="1"/>
</dbReference>
<evidence type="ECO:0000256" key="6">
    <source>
        <dbReference type="RuleBase" id="RU365005"/>
    </source>
</evidence>
<evidence type="ECO:0000256" key="3">
    <source>
        <dbReference type="ARBA" id="ARBA00022597"/>
    </source>
</evidence>
<evidence type="ECO:0000256" key="1">
    <source>
        <dbReference type="ARBA" id="ARBA00008520"/>
    </source>
</evidence>
<sequence length="392" mass="42830">MLKKSLAAAIALTVAASTAHAFSKDELTIWVGGDKAHQGISKVGELFEEDMGIKVRVEIPENITDRFQQAAATGQGPDILLWAHDRYGEWAQSGLLAEVKPSKSFYDGIVDLGWQATTINGKIYGYPVAMEAIGLIYNKDIIKEAPKTYEEMFTLHDELKKKDKEMATIMWDQVQPYFSMPMLASNGGYVFKETQSGYDVKTVGVNNKGAKKGAQMFAKMIEKDVLPRGVDYGVMDSTFNNGKAAMMVTGPWAWSNLDKSDINYGVAPLPTIDGSPARAFVGVWGATINNATPNKDLAQEFLENYLLSKDGLKTMNNDVPLGAVANKAFMEELKSDPRIAATYEGAMNGLLMPNVPEMGKFWSSMEAALNNIANGREEVNAALDNAAKRIAN</sequence>
<dbReference type="Proteomes" id="UP001163255">
    <property type="component" value="Chromosome"/>
</dbReference>
<comment type="similarity">
    <text evidence="1 6">Belongs to the bacterial solute-binding protein 1 family.</text>
</comment>
<evidence type="ECO:0000256" key="5">
    <source>
        <dbReference type="ARBA" id="ARBA00030303"/>
    </source>
</evidence>
<dbReference type="EMBL" id="CP103300">
    <property type="protein sequence ID" value="UYM17319.1"/>
    <property type="molecule type" value="Genomic_DNA"/>
</dbReference>
<evidence type="ECO:0000256" key="2">
    <source>
        <dbReference type="ARBA" id="ARBA00022448"/>
    </source>
</evidence>
<dbReference type="InterPro" id="IPR006061">
    <property type="entry name" value="SBP_1_CS"/>
</dbReference>
<organism evidence="7 8">
    <name type="scientific">Endozoicomonas euniceicola</name>
    <dbReference type="NCBI Taxonomy" id="1234143"/>
    <lineage>
        <taxon>Bacteria</taxon>
        <taxon>Pseudomonadati</taxon>
        <taxon>Pseudomonadota</taxon>
        <taxon>Gammaproteobacteria</taxon>
        <taxon>Oceanospirillales</taxon>
        <taxon>Endozoicomonadaceae</taxon>
        <taxon>Endozoicomonas</taxon>
    </lineage>
</organism>
<accession>A0ABY6GY52</accession>
<dbReference type="PANTHER" id="PTHR30061">
    <property type="entry name" value="MALTOSE-BINDING PERIPLASMIC PROTEIN"/>
    <property type="match status" value="1"/>
</dbReference>
<comment type="function">
    <text evidence="6">Part of the ABC transporter complex MalEFGK involved in maltose/maltodextrin import. Binds maltose and higher maltodextrins.</text>
</comment>
<dbReference type="RefSeq" id="WP_262599854.1">
    <property type="nucleotide sequence ID" value="NZ_CP103300.1"/>
</dbReference>
<keyword evidence="8" id="KW-1185">Reference proteome</keyword>
<keyword evidence="4 6" id="KW-0732">Signal</keyword>
<gene>
    <name evidence="7" type="primary">malE</name>
    <name evidence="7" type="ORF">NX720_05180</name>
</gene>
<dbReference type="NCBIfam" id="NF007011">
    <property type="entry name" value="PRK09474.1"/>
    <property type="match status" value="1"/>
</dbReference>
<dbReference type="InterPro" id="IPR006060">
    <property type="entry name" value="Maltose/Cyclodextrin-bd"/>
</dbReference>
<comment type="subcellular location">
    <subcellularLocation>
        <location evidence="6">Periplasm</location>
    </subcellularLocation>
</comment>
<keyword evidence="3 6" id="KW-0762">Sugar transport</keyword>
<name>A0ABY6GY52_9GAMM</name>
<evidence type="ECO:0000313" key="8">
    <source>
        <dbReference type="Proteomes" id="UP001163255"/>
    </source>
</evidence>
<dbReference type="SUPFAM" id="SSF53850">
    <property type="entry name" value="Periplasmic binding protein-like II"/>
    <property type="match status" value="1"/>
</dbReference>
<dbReference type="PROSITE" id="PS01037">
    <property type="entry name" value="SBP_BACTERIAL_1"/>
    <property type="match status" value="1"/>
</dbReference>
<dbReference type="Pfam" id="PF01547">
    <property type="entry name" value="SBP_bac_1"/>
    <property type="match status" value="1"/>
</dbReference>
<feature type="signal peptide" evidence="6">
    <location>
        <begin position="1"/>
        <end position="21"/>
    </location>
</feature>
<feature type="chain" id="PRO_5044983975" description="Maltodextrin-binding protein" evidence="6">
    <location>
        <begin position="22"/>
        <end position="392"/>
    </location>
</feature>
<dbReference type="Gene3D" id="3.40.190.10">
    <property type="entry name" value="Periplasmic binding protein-like II"/>
    <property type="match status" value="2"/>
</dbReference>